<accession>A0AAD2A4R4</accession>
<evidence type="ECO:0000313" key="3">
    <source>
        <dbReference type="EMBL" id="CAI9781412.1"/>
    </source>
</evidence>
<dbReference type="Pfam" id="PF13561">
    <property type="entry name" value="adh_short_C2"/>
    <property type="match status" value="1"/>
</dbReference>
<sequence>MLFHVVMPSDKSSQLTRLEGKVELITSAASGISESTARLFSIQVFIADIQDDSGEEVFKDLGQSPASFVHCDVTKESDVEATVNKAVARYGKLDMMYNNAGISGIQKKSILDNEKIEFKKIVSVNMLNMTANVCSTIETGASDAYASSKHGVVGLTRNIAMELGEYGIHVNCESPHLVATPLSKDFFKLNNEDCHSVYSHLKCVLPKSEDVAEAALFLASDESKYVSGHNLFVDGSFTSMNSVFSIFGNPHTGVSKT</sequence>
<keyword evidence="4" id="KW-1185">Reference proteome</keyword>
<dbReference type="SUPFAM" id="SSF51735">
    <property type="entry name" value="NAD(P)-binding Rossmann-fold domains"/>
    <property type="match status" value="1"/>
</dbReference>
<keyword evidence="2" id="KW-0560">Oxidoreductase</keyword>
<proteinExistence type="inferred from homology"/>
<dbReference type="InterPro" id="IPR020904">
    <property type="entry name" value="Sc_DH/Rdtase_CS"/>
</dbReference>
<reference evidence="3" key="1">
    <citation type="submission" date="2023-05" db="EMBL/GenBank/DDBJ databases">
        <authorList>
            <person name="Huff M."/>
        </authorList>
    </citation>
    <scope>NUCLEOTIDE SEQUENCE</scope>
</reference>
<dbReference type="EMBL" id="OU503053">
    <property type="protein sequence ID" value="CAI9781412.1"/>
    <property type="molecule type" value="Genomic_DNA"/>
</dbReference>
<evidence type="ECO:0000256" key="1">
    <source>
        <dbReference type="ARBA" id="ARBA00006484"/>
    </source>
</evidence>
<dbReference type="PROSITE" id="PS00061">
    <property type="entry name" value="ADH_SHORT"/>
    <property type="match status" value="1"/>
</dbReference>
<protein>
    <submittedName>
        <fullName evidence="3">Uncharacterized protein</fullName>
    </submittedName>
</protein>
<evidence type="ECO:0000313" key="4">
    <source>
        <dbReference type="Proteomes" id="UP000834106"/>
    </source>
</evidence>
<comment type="similarity">
    <text evidence="1">Belongs to the short-chain dehydrogenases/reductases (SDR) family.</text>
</comment>
<gene>
    <name evidence="3" type="ORF">FPE_LOCUS28842</name>
</gene>
<dbReference type="PANTHER" id="PTHR43180:SF30">
    <property type="entry name" value="MOMILACTONE A SYNTHASE"/>
    <property type="match status" value="1"/>
</dbReference>
<dbReference type="PRINTS" id="PR00080">
    <property type="entry name" value="SDRFAMILY"/>
</dbReference>
<dbReference type="Proteomes" id="UP000834106">
    <property type="component" value="Chromosome 18"/>
</dbReference>
<dbReference type="PANTHER" id="PTHR43180">
    <property type="entry name" value="3-OXOACYL-(ACYL-CARRIER-PROTEIN) REDUCTASE (AFU_ORTHOLOGUE AFUA_6G11210)"/>
    <property type="match status" value="1"/>
</dbReference>
<evidence type="ECO:0000256" key="2">
    <source>
        <dbReference type="ARBA" id="ARBA00023002"/>
    </source>
</evidence>
<name>A0AAD2A4R4_9LAMI</name>
<dbReference type="AlphaFoldDB" id="A0AAD2A4R4"/>
<dbReference type="InterPro" id="IPR002347">
    <property type="entry name" value="SDR_fam"/>
</dbReference>
<dbReference type="Gene3D" id="3.40.50.720">
    <property type="entry name" value="NAD(P)-binding Rossmann-like Domain"/>
    <property type="match status" value="2"/>
</dbReference>
<dbReference type="GO" id="GO:0016491">
    <property type="term" value="F:oxidoreductase activity"/>
    <property type="evidence" value="ECO:0007669"/>
    <property type="project" value="UniProtKB-KW"/>
</dbReference>
<organism evidence="3 4">
    <name type="scientific">Fraxinus pennsylvanica</name>
    <dbReference type="NCBI Taxonomy" id="56036"/>
    <lineage>
        <taxon>Eukaryota</taxon>
        <taxon>Viridiplantae</taxon>
        <taxon>Streptophyta</taxon>
        <taxon>Embryophyta</taxon>
        <taxon>Tracheophyta</taxon>
        <taxon>Spermatophyta</taxon>
        <taxon>Magnoliopsida</taxon>
        <taxon>eudicotyledons</taxon>
        <taxon>Gunneridae</taxon>
        <taxon>Pentapetalae</taxon>
        <taxon>asterids</taxon>
        <taxon>lamiids</taxon>
        <taxon>Lamiales</taxon>
        <taxon>Oleaceae</taxon>
        <taxon>Oleeae</taxon>
        <taxon>Fraxinus</taxon>
    </lineage>
</organism>
<dbReference type="PRINTS" id="PR00081">
    <property type="entry name" value="GDHRDH"/>
</dbReference>
<dbReference type="InterPro" id="IPR036291">
    <property type="entry name" value="NAD(P)-bd_dom_sf"/>
</dbReference>